<comment type="caution">
    <text evidence="2">The sequence shown here is derived from an EMBL/GenBank/DDBJ whole genome shotgun (WGS) entry which is preliminary data.</text>
</comment>
<protein>
    <recommendedName>
        <fullName evidence="4">DUF4156 domain-containing protein</fullName>
    </recommendedName>
</protein>
<dbReference type="EMBL" id="STGU01000002">
    <property type="protein sequence ID" value="THV37918.1"/>
    <property type="molecule type" value="Genomic_DNA"/>
</dbReference>
<feature type="chain" id="PRO_5020621706" description="DUF4156 domain-containing protein" evidence="1">
    <location>
        <begin position="24"/>
        <end position="161"/>
    </location>
</feature>
<proteinExistence type="predicted"/>
<dbReference type="PROSITE" id="PS51257">
    <property type="entry name" value="PROKAR_LIPOPROTEIN"/>
    <property type="match status" value="1"/>
</dbReference>
<evidence type="ECO:0008006" key="4">
    <source>
        <dbReference type="Google" id="ProtNLM"/>
    </source>
</evidence>
<keyword evidence="1" id="KW-0732">Signal</keyword>
<gene>
    <name evidence="2" type="ORF">FAA86_03650</name>
</gene>
<dbReference type="RefSeq" id="WP_136538426.1">
    <property type="nucleotide sequence ID" value="NZ_STGU01000002.1"/>
</dbReference>
<sequence>MRQFFGCLTIAAAALSGCTTSTAVRTSNDTLIVKTSAEPMCGSIGAAKVAEKQAAIETIKAGFDRYIITGAASDNSVGVTQMPGHYNTYGTANVYGNYGTFNATTTYQPGPTIVYGSYDQAFAIKMFREGEAGANQAISAREILGPKWESIVKNGIHVCAS</sequence>
<accession>A0A4S8Q1J6</accession>
<feature type="signal peptide" evidence="1">
    <location>
        <begin position="1"/>
        <end position="23"/>
    </location>
</feature>
<name>A0A4S8Q1J6_9HYPH</name>
<organism evidence="2 3">
    <name type="scientific">Rhizobium rosettiformans W3</name>
    <dbReference type="NCBI Taxonomy" id="538378"/>
    <lineage>
        <taxon>Bacteria</taxon>
        <taxon>Pseudomonadati</taxon>
        <taxon>Pseudomonadota</taxon>
        <taxon>Alphaproteobacteria</taxon>
        <taxon>Hyphomicrobiales</taxon>
        <taxon>Rhizobiaceae</taxon>
        <taxon>Rhizobium/Agrobacterium group</taxon>
        <taxon>Rhizobium</taxon>
    </lineage>
</organism>
<evidence type="ECO:0000256" key="1">
    <source>
        <dbReference type="SAM" id="SignalP"/>
    </source>
</evidence>
<evidence type="ECO:0000313" key="3">
    <source>
        <dbReference type="Proteomes" id="UP000307378"/>
    </source>
</evidence>
<dbReference type="AlphaFoldDB" id="A0A4S8Q1J6"/>
<reference evidence="2 3" key="1">
    <citation type="submission" date="2019-04" db="EMBL/GenBank/DDBJ databases">
        <title>genome sequence of strain W3.</title>
        <authorList>
            <person name="Gao J."/>
            <person name="Sun J."/>
        </authorList>
    </citation>
    <scope>NUCLEOTIDE SEQUENCE [LARGE SCALE GENOMIC DNA]</scope>
    <source>
        <strain evidence="2 3">W3</strain>
    </source>
</reference>
<dbReference type="Proteomes" id="UP000307378">
    <property type="component" value="Unassembled WGS sequence"/>
</dbReference>
<evidence type="ECO:0000313" key="2">
    <source>
        <dbReference type="EMBL" id="THV37918.1"/>
    </source>
</evidence>